<evidence type="ECO:0000313" key="11">
    <source>
        <dbReference type="EMBL" id="KAH7542712.1"/>
    </source>
</evidence>
<keyword evidence="4" id="KW-1133">Transmembrane helix</keyword>
<evidence type="ECO:0000256" key="6">
    <source>
        <dbReference type="ARBA" id="ARBA00023157"/>
    </source>
</evidence>
<dbReference type="InterPro" id="IPR000742">
    <property type="entry name" value="EGF"/>
</dbReference>
<sequence length="384" mass="43391">MLSNNQTLKYLLRAKYMACLFIFFHVLSYATSSSFSSDTLHEGASLSVRKPDDVLVSSNGVFSAGFHYVGQNRYCFAIWFNLPPYNYSYANRTVVWMANRDKPVNNGKHSKLSLQKDGNLVLNDDRRLIVWATDTVSVSSTFLHLLDTGNLVLKDYFKVDVVLWQSFHSSTDTLLPLQPLTKSTKLISSRSQSNFSTVGRSTSNDSKIAMLNSLGNFTSSDGFRFLSTDYGSNMIQRRLRMDDDGNLRLYSRKIDGIGWYVSWQAILDPCMINGICGINGICTNDPSSGRSCSCFPGHKMKDPSDWTEGEIEDKRSLVSWVRKNIEETSSDEIVVLLEKIVDPSLGEEYDLKEMEKLLEVAMKCVEVERGARPTMRQVVEMLLD</sequence>
<gene>
    <name evidence="11" type="ORF">FEM48_Zijuj02G0103300</name>
</gene>
<organism evidence="11 12">
    <name type="scientific">Ziziphus jujuba var. spinosa</name>
    <dbReference type="NCBI Taxonomy" id="714518"/>
    <lineage>
        <taxon>Eukaryota</taxon>
        <taxon>Viridiplantae</taxon>
        <taxon>Streptophyta</taxon>
        <taxon>Embryophyta</taxon>
        <taxon>Tracheophyta</taxon>
        <taxon>Spermatophyta</taxon>
        <taxon>Magnoliopsida</taxon>
        <taxon>eudicotyledons</taxon>
        <taxon>Gunneridae</taxon>
        <taxon>Pentapetalae</taxon>
        <taxon>rosids</taxon>
        <taxon>fabids</taxon>
        <taxon>Rosales</taxon>
        <taxon>Rhamnaceae</taxon>
        <taxon>Paliureae</taxon>
        <taxon>Ziziphus</taxon>
    </lineage>
</organism>
<dbReference type="CDD" id="cd00054">
    <property type="entry name" value="EGF_CA"/>
    <property type="match status" value="1"/>
</dbReference>
<dbReference type="PROSITE" id="PS50026">
    <property type="entry name" value="EGF_3"/>
    <property type="match status" value="1"/>
</dbReference>
<evidence type="ECO:0000256" key="5">
    <source>
        <dbReference type="ARBA" id="ARBA00023136"/>
    </source>
</evidence>
<proteinExistence type="predicted"/>
<keyword evidence="6" id="KW-1015">Disulfide bond</keyword>
<reference evidence="11" key="1">
    <citation type="journal article" date="2021" name="Front. Plant Sci.">
        <title>Chromosome-Scale Genome Assembly for Chinese Sour Jujube and Insights Into Its Genome Evolution and Domestication Signature.</title>
        <authorList>
            <person name="Shen L.-Y."/>
            <person name="Luo H."/>
            <person name="Wang X.-L."/>
            <person name="Wang X.-M."/>
            <person name="Qiu X.-J."/>
            <person name="Liu H."/>
            <person name="Zhou S.-S."/>
            <person name="Jia K.-H."/>
            <person name="Nie S."/>
            <person name="Bao Y.-T."/>
            <person name="Zhang R.-G."/>
            <person name="Yun Q.-Z."/>
            <person name="Chai Y.-H."/>
            <person name="Lu J.-Y."/>
            <person name="Li Y."/>
            <person name="Zhao S.-W."/>
            <person name="Mao J.-F."/>
            <person name="Jia S.-G."/>
            <person name="Mao Y.-M."/>
        </authorList>
    </citation>
    <scope>NUCLEOTIDE SEQUENCE</scope>
    <source>
        <strain evidence="11">AT0</strain>
        <tissue evidence="11">Leaf</tissue>
    </source>
</reference>
<accession>A0A978VV67</accession>
<dbReference type="CDD" id="cd00028">
    <property type="entry name" value="B_lectin"/>
    <property type="match status" value="1"/>
</dbReference>
<evidence type="ECO:0000256" key="7">
    <source>
        <dbReference type="ARBA" id="ARBA00023180"/>
    </source>
</evidence>
<dbReference type="SMART" id="SM00108">
    <property type="entry name" value="B_lectin"/>
    <property type="match status" value="1"/>
</dbReference>
<comment type="caution">
    <text evidence="11">The sequence shown here is derived from an EMBL/GenBank/DDBJ whole genome shotgun (WGS) entry which is preliminary data.</text>
</comment>
<evidence type="ECO:0000256" key="1">
    <source>
        <dbReference type="ARBA" id="ARBA00004167"/>
    </source>
</evidence>
<keyword evidence="8" id="KW-0245">EGF-like domain</keyword>
<comment type="caution">
    <text evidence="8">Lacks conserved residue(s) required for the propagation of feature annotation.</text>
</comment>
<protein>
    <recommendedName>
        <fullName evidence="13">Bulb-type lectin domain-containing protein</fullName>
    </recommendedName>
</protein>
<evidence type="ECO:0000256" key="3">
    <source>
        <dbReference type="ARBA" id="ARBA00022729"/>
    </source>
</evidence>
<feature type="domain" description="Bulb-type lectin" evidence="10">
    <location>
        <begin position="31"/>
        <end position="166"/>
    </location>
</feature>
<keyword evidence="7" id="KW-0325">Glycoprotein</keyword>
<dbReference type="SUPFAM" id="SSF51110">
    <property type="entry name" value="alpha-D-mannose-specific plant lectins"/>
    <property type="match status" value="1"/>
</dbReference>
<comment type="subcellular location">
    <subcellularLocation>
        <location evidence="1">Membrane</location>
        <topology evidence="1">Single-pass membrane protein</topology>
    </subcellularLocation>
</comment>
<feature type="domain" description="EGF-like" evidence="9">
    <location>
        <begin position="266"/>
        <end position="304"/>
    </location>
</feature>
<evidence type="ECO:0000256" key="4">
    <source>
        <dbReference type="ARBA" id="ARBA00022989"/>
    </source>
</evidence>
<dbReference type="Gene3D" id="2.90.10.10">
    <property type="entry name" value="Bulb-type lectin domain"/>
    <property type="match status" value="1"/>
</dbReference>
<dbReference type="PROSITE" id="PS50927">
    <property type="entry name" value="BULB_LECTIN"/>
    <property type="match status" value="1"/>
</dbReference>
<keyword evidence="2" id="KW-0812">Transmembrane</keyword>
<dbReference type="PANTHER" id="PTHR47974">
    <property type="entry name" value="OS07G0415500 PROTEIN"/>
    <property type="match status" value="1"/>
</dbReference>
<dbReference type="GO" id="GO:0016020">
    <property type="term" value="C:membrane"/>
    <property type="evidence" value="ECO:0007669"/>
    <property type="project" value="UniProtKB-SubCell"/>
</dbReference>
<dbReference type="Proteomes" id="UP000813462">
    <property type="component" value="Unassembled WGS sequence"/>
</dbReference>
<evidence type="ECO:0000313" key="12">
    <source>
        <dbReference type="Proteomes" id="UP000813462"/>
    </source>
</evidence>
<name>A0A978VV67_ZIZJJ</name>
<evidence type="ECO:0000259" key="9">
    <source>
        <dbReference type="PROSITE" id="PS50026"/>
    </source>
</evidence>
<dbReference type="Pfam" id="PF00954">
    <property type="entry name" value="S_locus_glycop"/>
    <property type="match status" value="1"/>
</dbReference>
<keyword evidence="3" id="KW-0732">Signal</keyword>
<keyword evidence="5" id="KW-0472">Membrane</keyword>
<evidence type="ECO:0000259" key="10">
    <source>
        <dbReference type="PROSITE" id="PS50927"/>
    </source>
</evidence>
<dbReference type="PANTHER" id="PTHR47974:SF3">
    <property type="entry name" value="RECEPTOR-LIKE SERINE_THREONINE-PROTEIN KINASE"/>
    <property type="match status" value="1"/>
</dbReference>
<dbReference type="Pfam" id="PF01453">
    <property type="entry name" value="B_lectin"/>
    <property type="match status" value="1"/>
</dbReference>
<dbReference type="AlphaFoldDB" id="A0A978VV67"/>
<dbReference type="InterPro" id="IPR036426">
    <property type="entry name" value="Bulb-type_lectin_dom_sf"/>
</dbReference>
<evidence type="ECO:0000256" key="2">
    <source>
        <dbReference type="ARBA" id="ARBA00022692"/>
    </source>
</evidence>
<dbReference type="GO" id="GO:0048544">
    <property type="term" value="P:recognition of pollen"/>
    <property type="evidence" value="ECO:0007669"/>
    <property type="project" value="InterPro"/>
</dbReference>
<evidence type="ECO:0008006" key="13">
    <source>
        <dbReference type="Google" id="ProtNLM"/>
    </source>
</evidence>
<dbReference type="Gene3D" id="1.10.510.10">
    <property type="entry name" value="Transferase(Phosphotransferase) domain 1"/>
    <property type="match status" value="1"/>
</dbReference>
<dbReference type="InterPro" id="IPR001480">
    <property type="entry name" value="Bulb-type_lectin_dom"/>
</dbReference>
<dbReference type="InterPro" id="IPR000858">
    <property type="entry name" value="S_locus_glycoprot_dom"/>
</dbReference>
<evidence type="ECO:0000256" key="8">
    <source>
        <dbReference type="PROSITE-ProRule" id="PRU00076"/>
    </source>
</evidence>
<dbReference type="EMBL" id="JAEACU010000002">
    <property type="protein sequence ID" value="KAH7542712.1"/>
    <property type="molecule type" value="Genomic_DNA"/>
</dbReference>